<keyword evidence="5" id="KW-0418">Kinase</keyword>
<dbReference type="InterPro" id="IPR013767">
    <property type="entry name" value="PAS_fold"/>
</dbReference>
<dbReference type="KEGG" id="psh:Psest_4008"/>
<keyword evidence="4" id="KW-0808">Transferase</keyword>
<dbReference type="eggNOG" id="COG4191">
    <property type="taxonomic scope" value="Bacteria"/>
</dbReference>
<dbReference type="CDD" id="cd18161">
    <property type="entry name" value="REC_hyHK_blue-like"/>
    <property type="match status" value="1"/>
</dbReference>
<evidence type="ECO:0000256" key="2">
    <source>
        <dbReference type="ARBA" id="ARBA00012438"/>
    </source>
</evidence>
<feature type="domain" description="PAS" evidence="10">
    <location>
        <begin position="186"/>
        <end position="259"/>
    </location>
</feature>
<dbReference type="Gene3D" id="3.30.565.10">
    <property type="entry name" value="Histidine kinase-like ATPase, C-terminal domain"/>
    <property type="match status" value="1"/>
</dbReference>
<dbReference type="InterPro" id="IPR003661">
    <property type="entry name" value="HisK_dim/P_dom"/>
</dbReference>
<dbReference type="PANTHER" id="PTHR43304:SF1">
    <property type="entry name" value="PAC DOMAIN-CONTAINING PROTEIN"/>
    <property type="match status" value="1"/>
</dbReference>
<gene>
    <name evidence="12" type="ORF">Psest_4008</name>
</gene>
<dbReference type="Pfam" id="PF01590">
    <property type="entry name" value="GAF"/>
    <property type="match status" value="2"/>
</dbReference>
<dbReference type="CDD" id="cd00130">
    <property type="entry name" value="PAS"/>
    <property type="match status" value="4"/>
</dbReference>
<dbReference type="HOGENOM" id="CLU_000445_114_65_6"/>
<evidence type="ECO:0000256" key="3">
    <source>
        <dbReference type="ARBA" id="ARBA00022553"/>
    </source>
</evidence>
<dbReference type="InterPro" id="IPR036097">
    <property type="entry name" value="HisK_dim/P_sf"/>
</dbReference>
<dbReference type="InterPro" id="IPR004358">
    <property type="entry name" value="Sig_transdc_His_kin-like_C"/>
</dbReference>
<dbReference type="InterPro" id="IPR035965">
    <property type="entry name" value="PAS-like_dom_sf"/>
</dbReference>
<dbReference type="PROSITE" id="PS50110">
    <property type="entry name" value="RESPONSE_REGULATORY"/>
    <property type="match status" value="1"/>
</dbReference>
<dbReference type="Gene3D" id="3.40.50.2300">
    <property type="match status" value="1"/>
</dbReference>
<dbReference type="FunFam" id="3.30.450.20:FF:000099">
    <property type="entry name" value="Sensory box sensor histidine kinase"/>
    <property type="match status" value="2"/>
</dbReference>
<feature type="domain" description="PAC" evidence="11">
    <location>
        <begin position="386"/>
        <end position="438"/>
    </location>
</feature>
<comment type="catalytic activity">
    <reaction evidence="1">
        <text>ATP + protein L-histidine = ADP + protein N-phospho-L-histidine.</text>
        <dbReference type="EC" id="2.7.13.3"/>
    </reaction>
</comment>
<dbReference type="InterPro" id="IPR013656">
    <property type="entry name" value="PAS_4"/>
</dbReference>
<dbReference type="SMART" id="SM00388">
    <property type="entry name" value="HisKA"/>
    <property type="match status" value="1"/>
</dbReference>
<evidence type="ECO:0000256" key="5">
    <source>
        <dbReference type="ARBA" id="ARBA00022777"/>
    </source>
</evidence>
<dbReference type="SUPFAM" id="SSF55785">
    <property type="entry name" value="PYP-like sensor domain (PAS domain)"/>
    <property type="match status" value="5"/>
</dbReference>
<feature type="coiled-coil region" evidence="7">
    <location>
        <begin position="843"/>
        <end position="880"/>
    </location>
</feature>
<dbReference type="NCBIfam" id="TIGR00229">
    <property type="entry name" value="sensory_box"/>
    <property type="match status" value="4"/>
</dbReference>
<dbReference type="PROSITE" id="PS50112">
    <property type="entry name" value="PAS"/>
    <property type="match status" value="4"/>
</dbReference>
<evidence type="ECO:0000256" key="6">
    <source>
        <dbReference type="PROSITE-ProRule" id="PRU00169"/>
    </source>
</evidence>
<feature type="domain" description="PAS" evidence="10">
    <location>
        <begin position="1040"/>
        <end position="1110"/>
    </location>
</feature>
<dbReference type="Pfam" id="PF00072">
    <property type="entry name" value="Response_reg"/>
    <property type="match status" value="1"/>
</dbReference>
<dbReference type="Pfam" id="PF08447">
    <property type="entry name" value="PAS_3"/>
    <property type="match status" value="2"/>
</dbReference>
<feature type="domain" description="PAC" evidence="11">
    <location>
        <begin position="803"/>
        <end position="855"/>
    </location>
</feature>
<evidence type="ECO:0000256" key="1">
    <source>
        <dbReference type="ARBA" id="ARBA00000085"/>
    </source>
</evidence>
<dbReference type="InterPro" id="IPR003018">
    <property type="entry name" value="GAF"/>
</dbReference>
<dbReference type="InterPro" id="IPR000014">
    <property type="entry name" value="PAS"/>
</dbReference>
<dbReference type="PROSITE" id="PS50113">
    <property type="entry name" value="PAC"/>
    <property type="match status" value="3"/>
</dbReference>
<dbReference type="SMART" id="SM00086">
    <property type="entry name" value="PAC"/>
    <property type="match status" value="5"/>
</dbReference>
<dbReference type="InterPro" id="IPR052162">
    <property type="entry name" value="Sensor_kinase/Photoreceptor"/>
</dbReference>
<dbReference type="Gene3D" id="3.30.450.40">
    <property type="match status" value="2"/>
</dbReference>
<dbReference type="eggNOG" id="COG4251">
    <property type="taxonomic scope" value="Bacteria"/>
</dbReference>
<dbReference type="InterPro" id="IPR003594">
    <property type="entry name" value="HATPase_dom"/>
</dbReference>
<dbReference type="GO" id="GO:0000155">
    <property type="term" value="F:phosphorelay sensor kinase activity"/>
    <property type="evidence" value="ECO:0007669"/>
    <property type="project" value="InterPro"/>
</dbReference>
<dbReference type="PROSITE" id="PS50109">
    <property type="entry name" value="HIS_KIN"/>
    <property type="match status" value="1"/>
</dbReference>
<dbReference type="EMBL" id="CP003071">
    <property type="protein sequence ID" value="AGA88482.1"/>
    <property type="molecule type" value="Genomic_DNA"/>
</dbReference>
<feature type="domain" description="Response regulatory" evidence="9">
    <location>
        <begin position="1462"/>
        <end position="1577"/>
    </location>
</feature>
<protein>
    <recommendedName>
        <fullName evidence="2">histidine kinase</fullName>
        <ecNumber evidence="2">2.7.13.3</ecNumber>
    </recommendedName>
</protein>
<dbReference type="Pfam" id="PF00512">
    <property type="entry name" value="HisKA"/>
    <property type="match status" value="1"/>
</dbReference>
<dbReference type="SMART" id="SM00448">
    <property type="entry name" value="REC"/>
    <property type="match status" value="1"/>
</dbReference>
<dbReference type="Pfam" id="PF02518">
    <property type="entry name" value="HATPase_c"/>
    <property type="match status" value="1"/>
</dbReference>
<evidence type="ECO:0000256" key="7">
    <source>
        <dbReference type="SAM" id="Coils"/>
    </source>
</evidence>
<feature type="domain" description="PAS" evidence="10">
    <location>
        <begin position="313"/>
        <end position="383"/>
    </location>
</feature>
<dbReference type="STRING" id="644801.Psest_4008"/>
<dbReference type="SUPFAM" id="SSF47384">
    <property type="entry name" value="Homodimeric domain of signal transducing histidine kinase"/>
    <property type="match status" value="1"/>
</dbReference>
<evidence type="ECO:0000259" key="10">
    <source>
        <dbReference type="PROSITE" id="PS50112"/>
    </source>
</evidence>
<organism evidence="12 13">
    <name type="scientific">Stutzerimonas stutzeri RCH2</name>
    <dbReference type="NCBI Taxonomy" id="644801"/>
    <lineage>
        <taxon>Bacteria</taxon>
        <taxon>Pseudomonadati</taxon>
        <taxon>Pseudomonadota</taxon>
        <taxon>Gammaproteobacteria</taxon>
        <taxon>Pseudomonadales</taxon>
        <taxon>Pseudomonadaceae</taxon>
        <taxon>Stutzerimonas</taxon>
    </lineage>
</organism>
<dbReference type="SUPFAM" id="SSF55874">
    <property type="entry name" value="ATPase domain of HSP90 chaperone/DNA topoisomerase II/histidine kinase"/>
    <property type="match status" value="1"/>
</dbReference>
<dbReference type="SMART" id="SM00091">
    <property type="entry name" value="PAS"/>
    <property type="match status" value="5"/>
</dbReference>
<dbReference type="Proteomes" id="UP000010820">
    <property type="component" value="Chromosome"/>
</dbReference>
<dbReference type="SUPFAM" id="SSF55781">
    <property type="entry name" value="GAF domain-like"/>
    <property type="match status" value="3"/>
</dbReference>
<evidence type="ECO:0000259" key="8">
    <source>
        <dbReference type="PROSITE" id="PS50109"/>
    </source>
</evidence>
<feature type="modified residue" description="4-aspartylphosphate" evidence="6">
    <location>
        <position position="1512"/>
    </location>
</feature>
<sequence length="1581" mass="176662">MTRLNYSAPWTAEQDILNADYSAPAATWNEAERLAALARYPALDDASDADFAELAAMAAQLCACPAAAIHFIDAQFQHCKAAIGLAQQPLARERALCAEAILQAGPLVVHCANDTSTQLELPRFGDGEIAGFYAAAILRDDDGLALGTLCVCDHQPRELTARQAAQLQAVARQVMALLELRRLRAEEERSRQIIDSAQDYAILATDPNGYITSWNSGAQLLLGWSAEEAIGQHASMIFTDEDRARSVDEQEMRTALEQGRAIDERWHQRSDGSRFWGSGILTPLLANGRPRGFVKILRDLTESRLQQARARQTEERYRTLVDLSPQMVWQCDAQGQLSFCNSYWCEFTGLDEEQSLGEGWLAAIAASEREATVEQWRQAMGRELPCRLELPLQDVDGSLRWFQANAAPVYDADGSLLHWICVAQDVDSRRRSEMQRLESEAFTRLLLDSANEGFYSIDRSGAVTLCNDAFLNLLGFTSRDEVLGRQLHQLIHHSHADGSPYPVQDCPIQHTAITGEPRHVEHELFFRVDGSSLPVEYRVAPIYRDGELQGAICTFSDISERTQHQALQAFLLELSDCLQAENERVDLCCVLDERLARLTRCDCIAWGHVENDELIVQQEWLAADAPSRLGHHMLQADAVQLLARLPHEHIIVPDAAQALHQSLTSATLLISELPTIEATKPHAVLIFARSQAQPWSPDDIALAREVLERLRGAAERIRANKALRDAEQRISLANEIASIGVWEYRDSHHSLHWDTQLKAMAGIPPDQPGLDVHEILARVHPDDRGKLLKALGDTLAGKGDGEFQLDYRIFDTRINEFVWLANRGRRLFDASGAVRILGTARNITAERNAAERMLRMNEMLEEQIRDRQQAEQRQTALIELGDLLREQHDSQTIAHAAVSVIGRTTGVSRVLFASVDASSQRATIERYWSDGSSDSSTEVVNFADYGDFFYDLQENELVVIEDVLHDARTASHAENFAESQIRSLVCVPLFEQGRLSAVFMLLEEQPRGWFDDDISFIREVADRAWTADERMRAERALRESEEQFRTLADNMSQFAWMADPGGRIYWYNKRWYDYTGTTSEAMRALGWRAVNHPDHHERVSASMKRAFAIGSIWEETFPLRGKDGKYRWFLSRALPIRDDFGQVTHWFGTNTDVTAQVAAEEALRELNDSLERRVAERTRELAAINSRLHIEMAERERAEDALRHAQKMEAIGQLTGGLAHDFNNMLTGVLGALDLIQRRVANGVTGDLDRYIDAATTSANRAAALTHRLLAFARRQSLDPKPVDVNLLVVSMEDMLRRTMGEHIQLEVELQSDAWIAYTDGHQLENALLNLVINARDAMPDGGRLGVNTCNVRIQHHQPDAPEPGDYVVLSVTDNGSGMSAQTIAKAFDPFFTTKPIGQGTGLGLSMVYGFAKQTGGHVRIDSRLGEGTQVILYLPRNQAEDAPPPGPQQQTEVPSAMHGETVLVVEDEAAVRMLVVEVLNELGYQVLEACDAGSALPHLHSEQHLDLLITDFGLPGLNGRQLVESARQHRPELKVLFITGYVPDEEMRNDFLGPGMDILPKPFSIDILAARIRKLIDGAS</sequence>
<dbReference type="CDD" id="cd00082">
    <property type="entry name" value="HisKA"/>
    <property type="match status" value="1"/>
</dbReference>
<dbReference type="InterPro" id="IPR036890">
    <property type="entry name" value="HATPase_C_sf"/>
</dbReference>
<dbReference type="Pfam" id="PF00989">
    <property type="entry name" value="PAS"/>
    <property type="match status" value="1"/>
</dbReference>
<evidence type="ECO:0000313" key="13">
    <source>
        <dbReference type="Proteomes" id="UP000010820"/>
    </source>
</evidence>
<dbReference type="PATRIC" id="fig|644801.3.peg.3905"/>
<evidence type="ECO:0000259" key="9">
    <source>
        <dbReference type="PROSITE" id="PS50110"/>
    </source>
</evidence>
<feature type="coiled-coil region" evidence="7">
    <location>
        <begin position="1160"/>
        <end position="1187"/>
    </location>
</feature>
<dbReference type="InterPro" id="IPR013655">
    <property type="entry name" value="PAS_fold_3"/>
</dbReference>
<dbReference type="GO" id="GO:0006355">
    <property type="term" value="P:regulation of DNA-templated transcription"/>
    <property type="evidence" value="ECO:0007669"/>
    <property type="project" value="InterPro"/>
</dbReference>
<dbReference type="Gene3D" id="1.10.287.130">
    <property type="match status" value="1"/>
</dbReference>
<dbReference type="InterPro" id="IPR001789">
    <property type="entry name" value="Sig_transdc_resp-reg_receiver"/>
</dbReference>
<dbReference type="PRINTS" id="PR00344">
    <property type="entry name" value="BCTRLSENSOR"/>
</dbReference>
<dbReference type="InterPro" id="IPR005467">
    <property type="entry name" value="His_kinase_dom"/>
</dbReference>
<evidence type="ECO:0000256" key="4">
    <source>
        <dbReference type="ARBA" id="ARBA00022679"/>
    </source>
</evidence>
<dbReference type="Pfam" id="PF08448">
    <property type="entry name" value="PAS_4"/>
    <property type="match status" value="1"/>
</dbReference>
<reference evidence="12 13" key="1">
    <citation type="submission" date="2011-10" db="EMBL/GenBank/DDBJ databases">
        <title>Complete sequence of chromosome of Pseudomonas stutzeri RCH2.</title>
        <authorList>
            <consortium name="US DOE Joint Genome Institute"/>
            <person name="Lucas S."/>
            <person name="Han J."/>
            <person name="Lapidus A."/>
            <person name="Cheng J.-F."/>
            <person name="Goodwin L."/>
            <person name="Pitluck S."/>
            <person name="Peters L."/>
            <person name="Ovchinnikova G."/>
            <person name="Zeytun A."/>
            <person name="Lu M."/>
            <person name="Detter J.C."/>
            <person name="Han C."/>
            <person name="Tapia R."/>
            <person name="Land M."/>
            <person name="Hauser L."/>
            <person name="Kyrpides N."/>
            <person name="Ivanova N."/>
            <person name="Pagani I."/>
            <person name="Chakraborty R."/>
            <person name="Arkin A."/>
            <person name="Dehal P."/>
            <person name="Wall J."/>
            <person name="Hazen T."/>
            <person name="Woyke T."/>
        </authorList>
    </citation>
    <scope>NUCLEOTIDE SEQUENCE [LARGE SCALE GENOMIC DNA]</scope>
    <source>
        <strain evidence="12 13">RCH2</strain>
    </source>
</reference>
<dbReference type="InterPro" id="IPR001610">
    <property type="entry name" value="PAC"/>
</dbReference>
<name>L0GRS5_STUST</name>
<dbReference type="SMART" id="SM00065">
    <property type="entry name" value="GAF"/>
    <property type="match status" value="2"/>
</dbReference>
<dbReference type="InterPro" id="IPR029016">
    <property type="entry name" value="GAF-like_dom_sf"/>
</dbReference>
<proteinExistence type="predicted"/>
<feature type="domain" description="Histidine kinase" evidence="8">
    <location>
        <begin position="1217"/>
        <end position="1439"/>
    </location>
</feature>
<dbReference type="EC" id="2.7.13.3" evidence="2"/>
<dbReference type="InterPro" id="IPR011006">
    <property type="entry name" value="CheY-like_superfamily"/>
</dbReference>
<accession>L0GRS5</accession>
<dbReference type="Gene3D" id="3.30.450.20">
    <property type="entry name" value="PAS domain"/>
    <property type="match status" value="5"/>
</dbReference>
<dbReference type="SUPFAM" id="SSF52172">
    <property type="entry name" value="CheY-like"/>
    <property type="match status" value="1"/>
</dbReference>
<dbReference type="SMART" id="SM00387">
    <property type="entry name" value="HATPase_c"/>
    <property type="match status" value="1"/>
</dbReference>
<evidence type="ECO:0000313" key="12">
    <source>
        <dbReference type="EMBL" id="AGA88482.1"/>
    </source>
</evidence>
<feature type="domain" description="PAC" evidence="11">
    <location>
        <begin position="1113"/>
        <end position="1165"/>
    </location>
</feature>
<evidence type="ECO:0000259" key="11">
    <source>
        <dbReference type="PROSITE" id="PS50113"/>
    </source>
</evidence>
<keyword evidence="3 6" id="KW-0597">Phosphoprotein</keyword>
<dbReference type="PANTHER" id="PTHR43304">
    <property type="entry name" value="PHYTOCHROME-LIKE PROTEIN CPH1"/>
    <property type="match status" value="1"/>
</dbReference>
<keyword evidence="7" id="KW-0175">Coiled coil</keyword>
<dbReference type="Pfam" id="PF13426">
    <property type="entry name" value="PAS_9"/>
    <property type="match status" value="1"/>
</dbReference>
<dbReference type="InterPro" id="IPR000700">
    <property type="entry name" value="PAS-assoc_C"/>
</dbReference>
<feature type="domain" description="PAS" evidence="10">
    <location>
        <begin position="439"/>
        <end position="492"/>
    </location>
</feature>